<accession>A0A382JXI8</accession>
<gene>
    <name evidence="1" type="ORF">METZ01_LOCUS269280</name>
</gene>
<sequence length="26" mass="2934">RPYPRGIPANANKTCEGSTYRIWSPV</sequence>
<name>A0A382JXI8_9ZZZZ</name>
<proteinExistence type="predicted"/>
<dbReference type="AlphaFoldDB" id="A0A382JXI8"/>
<organism evidence="1">
    <name type="scientific">marine metagenome</name>
    <dbReference type="NCBI Taxonomy" id="408172"/>
    <lineage>
        <taxon>unclassified sequences</taxon>
        <taxon>metagenomes</taxon>
        <taxon>ecological metagenomes</taxon>
    </lineage>
</organism>
<feature type="non-terminal residue" evidence="1">
    <location>
        <position position="1"/>
    </location>
</feature>
<protein>
    <submittedName>
        <fullName evidence="1">Uncharacterized protein</fullName>
    </submittedName>
</protein>
<dbReference type="EMBL" id="UINC01076859">
    <property type="protein sequence ID" value="SVC16426.1"/>
    <property type="molecule type" value="Genomic_DNA"/>
</dbReference>
<feature type="non-terminal residue" evidence="1">
    <location>
        <position position="26"/>
    </location>
</feature>
<reference evidence="1" key="1">
    <citation type="submission" date="2018-05" db="EMBL/GenBank/DDBJ databases">
        <authorList>
            <person name="Lanie J.A."/>
            <person name="Ng W.-L."/>
            <person name="Kazmierczak K.M."/>
            <person name="Andrzejewski T.M."/>
            <person name="Davidsen T.M."/>
            <person name="Wayne K.J."/>
            <person name="Tettelin H."/>
            <person name="Glass J.I."/>
            <person name="Rusch D."/>
            <person name="Podicherti R."/>
            <person name="Tsui H.-C.T."/>
            <person name="Winkler M.E."/>
        </authorList>
    </citation>
    <scope>NUCLEOTIDE SEQUENCE</scope>
</reference>
<evidence type="ECO:0000313" key="1">
    <source>
        <dbReference type="EMBL" id="SVC16426.1"/>
    </source>
</evidence>